<dbReference type="GeneID" id="54583139"/>
<dbReference type="EMBL" id="ML987202">
    <property type="protein sequence ID" value="KAF2244757.1"/>
    <property type="molecule type" value="Genomic_DNA"/>
</dbReference>
<dbReference type="OrthoDB" id="3526561at2759"/>
<name>A0A6A6I3D2_9PLEO</name>
<dbReference type="AlphaFoldDB" id="A0A6A6I3D2"/>
<keyword evidence="2" id="KW-1185">Reference proteome</keyword>
<evidence type="ECO:0000313" key="2">
    <source>
        <dbReference type="Proteomes" id="UP000800094"/>
    </source>
</evidence>
<protein>
    <submittedName>
        <fullName evidence="1">Uncharacterized protein</fullName>
    </submittedName>
</protein>
<dbReference type="RefSeq" id="XP_033679761.1">
    <property type="nucleotide sequence ID" value="XM_033829809.1"/>
</dbReference>
<gene>
    <name evidence="1" type="ORF">BU26DRAFT_522528</name>
</gene>
<evidence type="ECO:0000313" key="1">
    <source>
        <dbReference type="EMBL" id="KAF2244757.1"/>
    </source>
</evidence>
<sequence length="868" mass="96414">MALPSTGSGSQRLDLVTRGLDVGARSIDLLQTIAEIANSPNGAIQAASKFMYWLGTERVNQEDLGHCLSRAKDLAHPNMAGLAFCSGVMEGIEALPKSILEPFKSISSGSLGRFLVLDHSLRWITSTITSFYQFHDEKFIAYAMTALIVRIYDEREGNRPTPRSNFWSDPTYLRMMPVVKKITSSIWLNIVNSKKESLPLPDKLRRICPVGHHLDSEDLVEALARLKNPRRGPHVIITSRYMLGNLSLWLLYHFSGLFRVVVGGEIVYETRQGHEEQEIELRVGVRCGDNSQCANNNDRDERRQFEMAENIAGHWHEFFVGSSKPSPTLGSASRARRALYGFEDGQSTPSQKMSAINSHIRKVALDLARWLCSLRVEPCPQAASWIVYKINLDRRGASDNHHTLMTDLLKRSPAILQNPWGPGLPKDWTPEDAVQIWSPEGFIEVAEWLKNLSGLSENTDKAIDARQSSVWRCFPGLADLLAEAEVQCRCMNCIQKRGVTPLQPGCRKFYAYGAVLSLLGHSIADAFGADSASGSEEMSSPAVGSDIYSVEHVLLDIVRKSQVVWQTWFEVASSVYLGRRYSNAQARRHGNGVLPADNSMTIAIQYGDLAVVAPWVDLSREVSHLGSFGFVPVPGRLCVSTAKQPRCRSDYQVLDDVFAVIKTRPTEAIEIDDAPRHAGGPRDIGPELDGHEVEVDAILFPSEDEVYFLMTRARAGKWSRLVDPCAAAIMQAKNFRGIQSRRCQHEPVHKAENSASQLCDLTLAYSFEKLLGEWPPGALDKLHMSNVLDTYLKYNIAVALAGGGIVTVNRSDCWICPASRLLTLQRKRIRMSSGLFLINASPFLKEGQDRDGRGKLITESGGVVIEQD</sequence>
<dbReference type="Proteomes" id="UP000800094">
    <property type="component" value="Unassembled WGS sequence"/>
</dbReference>
<proteinExistence type="predicted"/>
<reference evidence="1" key="1">
    <citation type="journal article" date="2020" name="Stud. Mycol.">
        <title>101 Dothideomycetes genomes: a test case for predicting lifestyles and emergence of pathogens.</title>
        <authorList>
            <person name="Haridas S."/>
            <person name="Albert R."/>
            <person name="Binder M."/>
            <person name="Bloem J."/>
            <person name="Labutti K."/>
            <person name="Salamov A."/>
            <person name="Andreopoulos B."/>
            <person name="Baker S."/>
            <person name="Barry K."/>
            <person name="Bills G."/>
            <person name="Bluhm B."/>
            <person name="Cannon C."/>
            <person name="Castanera R."/>
            <person name="Culley D."/>
            <person name="Daum C."/>
            <person name="Ezra D."/>
            <person name="Gonzalez J."/>
            <person name="Henrissat B."/>
            <person name="Kuo A."/>
            <person name="Liang C."/>
            <person name="Lipzen A."/>
            <person name="Lutzoni F."/>
            <person name="Magnuson J."/>
            <person name="Mondo S."/>
            <person name="Nolan M."/>
            <person name="Ohm R."/>
            <person name="Pangilinan J."/>
            <person name="Park H.-J."/>
            <person name="Ramirez L."/>
            <person name="Alfaro M."/>
            <person name="Sun H."/>
            <person name="Tritt A."/>
            <person name="Yoshinaga Y."/>
            <person name="Zwiers L.-H."/>
            <person name="Turgeon B."/>
            <person name="Goodwin S."/>
            <person name="Spatafora J."/>
            <person name="Crous P."/>
            <person name="Grigoriev I."/>
        </authorList>
    </citation>
    <scope>NUCLEOTIDE SEQUENCE</scope>
    <source>
        <strain evidence="1">CBS 122368</strain>
    </source>
</reference>
<organism evidence="1 2">
    <name type="scientific">Trematosphaeria pertusa</name>
    <dbReference type="NCBI Taxonomy" id="390896"/>
    <lineage>
        <taxon>Eukaryota</taxon>
        <taxon>Fungi</taxon>
        <taxon>Dikarya</taxon>
        <taxon>Ascomycota</taxon>
        <taxon>Pezizomycotina</taxon>
        <taxon>Dothideomycetes</taxon>
        <taxon>Pleosporomycetidae</taxon>
        <taxon>Pleosporales</taxon>
        <taxon>Massarineae</taxon>
        <taxon>Trematosphaeriaceae</taxon>
        <taxon>Trematosphaeria</taxon>
    </lineage>
</organism>
<accession>A0A6A6I3D2</accession>